<dbReference type="GO" id="GO:0016779">
    <property type="term" value="F:nucleotidyltransferase activity"/>
    <property type="evidence" value="ECO:0007669"/>
    <property type="project" value="UniProtKB-KW"/>
</dbReference>
<organism evidence="12 13">
    <name type="scientific">Cryptobacterium curtum (strain ATCC 700683 / DSM 15641 / CCUG 43107 / 12-3)</name>
    <dbReference type="NCBI Taxonomy" id="469378"/>
    <lineage>
        <taxon>Bacteria</taxon>
        <taxon>Bacillati</taxon>
        <taxon>Actinomycetota</taxon>
        <taxon>Coriobacteriia</taxon>
        <taxon>Eggerthellales</taxon>
        <taxon>Eggerthellaceae</taxon>
        <taxon>Cryptobacterium</taxon>
    </lineage>
</organism>
<sequence>MASTRRLFREFDNAIKLTTSKRDELTTSRDAIRSDIRQWLKDKDKGQARFKLQGSFAMHTVINPIDDDEFDIDDGLYLEEFEDANKEDWPACSTVHSWVVSAVQGRTKTPPKDKNACVRVTYGHGYHVDIPIYIKLDGAAYFADKARGWTQSDAEGFVEWLDGKNDAEGQLKRIIRYIKRWKDYCNVPLKGIELTILCAQNFSPANGRDDDAVRYTMENVLTSLKACFECKKPVAAWEDLFEGKSDADKSSILAKLEKLLDALISASSTPSEGDAADFLRGVFGSDFPKPDRPKNTLAYVTTSAPAVLKHDGRSG</sequence>
<dbReference type="InterPro" id="IPR048445">
    <property type="entry name" value="DncV-like_NTFase"/>
</dbReference>
<gene>
    <name evidence="12" type="ordered locus">Ccur_13910</name>
</gene>
<keyword evidence="5" id="KW-0067">ATP-binding</keyword>
<dbReference type="AlphaFoldDB" id="C7MLB9"/>
<dbReference type="eggNOG" id="COG1746">
    <property type="taxonomic scope" value="Bacteria"/>
</dbReference>
<dbReference type="GO" id="GO:0005524">
    <property type="term" value="F:ATP binding"/>
    <property type="evidence" value="ECO:0007669"/>
    <property type="project" value="UniProtKB-KW"/>
</dbReference>
<protein>
    <recommendedName>
        <fullName evidence="9">Cyclic GMP-AMP synthase</fullName>
    </recommendedName>
</protein>
<keyword evidence="1" id="KW-0808">Transferase</keyword>
<name>C7MLB9_CRYCD</name>
<accession>C7MLB9</accession>
<keyword evidence="13" id="KW-1185">Reference proteome</keyword>
<dbReference type="HOGENOM" id="CLU_068675_0_0_11"/>
<evidence type="ECO:0000256" key="5">
    <source>
        <dbReference type="ARBA" id="ARBA00022840"/>
    </source>
</evidence>
<dbReference type="GO" id="GO:0046872">
    <property type="term" value="F:metal ion binding"/>
    <property type="evidence" value="ECO:0007669"/>
    <property type="project" value="UniProtKB-KW"/>
</dbReference>
<dbReference type="GO" id="GO:0051607">
    <property type="term" value="P:defense response to virus"/>
    <property type="evidence" value="ECO:0007669"/>
    <property type="project" value="UniProtKB-KW"/>
</dbReference>
<evidence type="ECO:0000256" key="9">
    <source>
        <dbReference type="ARBA" id="ARBA00044145"/>
    </source>
</evidence>
<evidence type="ECO:0000259" key="11">
    <source>
        <dbReference type="Pfam" id="PF21654"/>
    </source>
</evidence>
<keyword evidence="6" id="KW-0460">Magnesium</keyword>
<evidence type="ECO:0000256" key="1">
    <source>
        <dbReference type="ARBA" id="ARBA00022679"/>
    </source>
</evidence>
<dbReference type="KEGG" id="ccu:Ccur_13910"/>
<keyword evidence="3" id="KW-0479">Metal-binding</keyword>
<keyword evidence="8" id="KW-0051">Antiviral defense</keyword>
<evidence type="ECO:0000256" key="7">
    <source>
        <dbReference type="ARBA" id="ARBA00023080"/>
    </source>
</evidence>
<keyword evidence="7" id="KW-0546">Nucleotide metabolism</keyword>
<evidence type="ECO:0000256" key="10">
    <source>
        <dbReference type="ARBA" id="ARBA00048304"/>
    </source>
</evidence>
<dbReference type="Proteomes" id="UP000000954">
    <property type="component" value="Chromosome"/>
</dbReference>
<dbReference type="STRING" id="469378.Ccur_13910"/>
<feature type="domain" description="Cyclic GMP-AMP synthase DncV-like nucleotidyltransferase" evidence="11">
    <location>
        <begin position="49"/>
        <end position="133"/>
    </location>
</feature>
<evidence type="ECO:0000256" key="6">
    <source>
        <dbReference type="ARBA" id="ARBA00022842"/>
    </source>
</evidence>
<keyword evidence="2" id="KW-0548">Nucleotidyltransferase</keyword>
<evidence type="ECO:0000256" key="4">
    <source>
        <dbReference type="ARBA" id="ARBA00022741"/>
    </source>
</evidence>
<dbReference type="GO" id="GO:0009117">
    <property type="term" value="P:nucleotide metabolic process"/>
    <property type="evidence" value="ECO:0007669"/>
    <property type="project" value="UniProtKB-KW"/>
</dbReference>
<evidence type="ECO:0000256" key="3">
    <source>
        <dbReference type="ARBA" id="ARBA00022723"/>
    </source>
</evidence>
<proteinExistence type="predicted"/>
<keyword evidence="4" id="KW-0547">Nucleotide-binding</keyword>
<evidence type="ECO:0000256" key="2">
    <source>
        <dbReference type="ARBA" id="ARBA00022695"/>
    </source>
</evidence>
<reference evidence="12 13" key="1">
    <citation type="journal article" date="2009" name="Stand. Genomic Sci.">
        <title>Complete genome sequence of Cryptobacterium curtum type strain (12-3).</title>
        <authorList>
            <person name="Mavrommatis K."/>
            <person name="Pukall R."/>
            <person name="Rohde C."/>
            <person name="Chen F."/>
            <person name="Sims D."/>
            <person name="Brettin T."/>
            <person name="Kuske C."/>
            <person name="Detter J.C."/>
            <person name="Han C."/>
            <person name="Lapidus A."/>
            <person name="Copeland A."/>
            <person name="Glavina Del Rio T."/>
            <person name="Nolan M."/>
            <person name="Lucas S."/>
            <person name="Tice H."/>
            <person name="Cheng J.F."/>
            <person name="Bruce D."/>
            <person name="Goodwin L."/>
            <person name="Pitluck S."/>
            <person name="Ovchinnikova G."/>
            <person name="Pati A."/>
            <person name="Ivanova N."/>
            <person name="Chen A."/>
            <person name="Palaniappan K."/>
            <person name="Chain P."/>
            <person name="D'haeseleer P."/>
            <person name="Goker M."/>
            <person name="Bristow J."/>
            <person name="Eisen J.A."/>
            <person name="Markowitz V."/>
            <person name="Hugenholtz P."/>
            <person name="Rohde M."/>
            <person name="Klenk H.P."/>
            <person name="Kyrpides N.C."/>
        </authorList>
    </citation>
    <scope>NUCLEOTIDE SEQUENCE [LARGE SCALE GENOMIC DNA]</scope>
    <source>
        <strain evidence="13">ATCC 700683 / DSM 15641 / 12-3</strain>
    </source>
</reference>
<dbReference type="Pfam" id="PF21654">
    <property type="entry name" value="DncV-like_NTFase"/>
    <property type="match status" value="1"/>
</dbReference>
<dbReference type="EMBL" id="CP001682">
    <property type="protein sequence ID" value="ACU95066.1"/>
    <property type="molecule type" value="Genomic_DNA"/>
</dbReference>
<comment type="catalytic activity">
    <reaction evidence="10">
        <text>GTP + ATP = 3',3'-cGAMP + 2 diphosphate</text>
        <dbReference type="Rhea" id="RHEA:35647"/>
        <dbReference type="ChEBI" id="CHEBI:30616"/>
        <dbReference type="ChEBI" id="CHEBI:33019"/>
        <dbReference type="ChEBI" id="CHEBI:37565"/>
        <dbReference type="ChEBI" id="CHEBI:71501"/>
    </reaction>
    <physiologicalReaction direction="left-to-right" evidence="10">
        <dbReference type="Rhea" id="RHEA:35648"/>
    </physiologicalReaction>
</comment>
<dbReference type="OrthoDB" id="3328101at2"/>
<evidence type="ECO:0000313" key="12">
    <source>
        <dbReference type="EMBL" id="ACU95066.1"/>
    </source>
</evidence>
<evidence type="ECO:0000256" key="8">
    <source>
        <dbReference type="ARBA" id="ARBA00023118"/>
    </source>
</evidence>
<evidence type="ECO:0000313" key="13">
    <source>
        <dbReference type="Proteomes" id="UP000000954"/>
    </source>
</evidence>
<dbReference type="RefSeq" id="WP_015778929.1">
    <property type="nucleotide sequence ID" value="NC_013170.1"/>
</dbReference>